<keyword evidence="1" id="KW-1133">Transmembrane helix</keyword>
<gene>
    <name evidence="2" type="ORF">C1634_014940</name>
</gene>
<feature type="transmembrane region" description="Helical" evidence="1">
    <location>
        <begin position="12"/>
        <end position="31"/>
    </location>
</feature>
<sequence>MNNYNVNKEMLGVATVFVTILVIVPALSSYFMEDCKTAMERVKKQKCKIRVESIEGIKSLKLKGTIPESNQPCECYDNGQWWISYKDEIEPGDYFIKNEGESYLEIIKEDTLIRHEYICSQK</sequence>
<dbReference type="AlphaFoldDB" id="A0A316WFP3"/>
<dbReference type="Proteomes" id="UP000236413">
    <property type="component" value="Unassembled WGS sequence"/>
</dbReference>
<keyword evidence="1" id="KW-0472">Membrane</keyword>
<keyword evidence="1" id="KW-0812">Transmembrane</keyword>
<comment type="caution">
    <text evidence="2">The sequence shown here is derived from an EMBL/GenBank/DDBJ whole genome shotgun (WGS) entry which is preliminary data.</text>
</comment>
<accession>A0A316WFP3</accession>
<evidence type="ECO:0000313" key="3">
    <source>
        <dbReference type="Proteomes" id="UP000236413"/>
    </source>
</evidence>
<protein>
    <submittedName>
        <fullName evidence="2">Uncharacterized protein</fullName>
    </submittedName>
</protein>
<name>A0A316WFP3_9FLAO</name>
<evidence type="ECO:0000313" key="2">
    <source>
        <dbReference type="EMBL" id="PWN60261.1"/>
    </source>
</evidence>
<dbReference type="RefSeq" id="WP_103234880.1">
    <property type="nucleotide sequence ID" value="NZ_PPEG02000006.1"/>
</dbReference>
<evidence type="ECO:0000256" key="1">
    <source>
        <dbReference type="SAM" id="Phobius"/>
    </source>
</evidence>
<reference evidence="2 3" key="1">
    <citation type="submission" date="2018-04" db="EMBL/GenBank/DDBJ databases">
        <title>Chryseobacterium oncorhynchi 701B-08T from rainbow trout, and Chryseobacterium viscerum 687B-08T from diseased fish.</title>
        <authorList>
            <person name="Jeong J.-J."/>
            <person name="Lee Y.J."/>
            <person name="Pathiraja D."/>
            <person name="Park B."/>
            <person name="Choi I.-G."/>
            <person name="Kim K.D."/>
        </authorList>
    </citation>
    <scope>NUCLEOTIDE SEQUENCE [LARGE SCALE GENOMIC DNA]</scope>
    <source>
        <strain evidence="2 3">687B-08</strain>
    </source>
</reference>
<organism evidence="2 3">
    <name type="scientific">Chryseobacterium viscerum</name>
    <dbReference type="NCBI Taxonomy" id="1037377"/>
    <lineage>
        <taxon>Bacteria</taxon>
        <taxon>Pseudomonadati</taxon>
        <taxon>Bacteroidota</taxon>
        <taxon>Flavobacteriia</taxon>
        <taxon>Flavobacteriales</taxon>
        <taxon>Weeksellaceae</taxon>
        <taxon>Chryseobacterium group</taxon>
        <taxon>Chryseobacterium</taxon>
    </lineage>
</organism>
<dbReference type="EMBL" id="PPEG02000006">
    <property type="protein sequence ID" value="PWN60261.1"/>
    <property type="molecule type" value="Genomic_DNA"/>
</dbReference>
<proteinExistence type="predicted"/>